<name>A0A8C5S797_LATLA</name>
<evidence type="ECO:0000313" key="2">
    <source>
        <dbReference type="Ensembl" id="ENSLLTP00000014324.1"/>
    </source>
</evidence>
<sequence>MKPPKEQTRSCYNGENKRKSFQMLKQALLQAPSLGLPDLEKPFQLFLDTKQNMAVGVLTQIMGTWYRPVACLSKQLDSVAKGWPACLKAVAGTAVLTQEANKLTFGQHL</sequence>
<dbReference type="PANTHER" id="PTHR33064:SF37">
    <property type="entry name" value="RIBONUCLEASE H"/>
    <property type="match status" value="1"/>
</dbReference>
<accession>A0A8C5S797</accession>
<organism evidence="2 3">
    <name type="scientific">Laticauda laticaudata</name>
    <name type="common">Blue-ringed sea krait</name>
    <name type="synonym">Blue-lipped sea krait</name>
    <dbReference type="NCBI Taxonomy" id="8630"/>
    <lineage>
        <taxon>Eukaryota</taxon>
        <taxon>Metazoa</taxon>
        <taxon>Chordata</taxon>
        <taxon>Craniata</taxon>
        <taxon>Vertebrata</taxon>
        <taxon>Euteleostomi</taxon>
        <taxon>Lepidosauria</taxon>
        <taxon>Squamata</taxon>
        <taxon>Bifurcata</taxon>
        <taxon>Unidentata</taxon>
        <taxon>Episquamata</taxon>
        <taxon>Toxicofera</taxon>
        <taxon>Serpentes</taxon>
        <taxon>Colubroidea</taxon>
        <taxon>Elapidae</taxon>
        <taxon>Laticaudinae</taxon>
        <taxon>Laticauda</taxon>
    </lineage>
</organism>
<reference evidence="2" key="2">
    <citation type="submission" date="2025-09" db="UniProtKB">
        <authorList>
            <consortium name="Ensembl"/>
        </authorList>
    </citation>
    <scope>IDENTIFICATION</scope>
</reference>
<proteinExistence type="predicted"/>
<dbReference type="Ensembl" id="ENSLLTT00000014889.1">
    <property type="protein sequence ID" value="ENSLLTP00000014324.1"/>
    <property type="gene ID" value="ENSLLTG00000010990.1"/>
</dbReference>
<dbReference type="InterPro" id="IPR043502">
    <property type="entry name" value="DNA/RNA_pol_sf"/>
</dbReference>
<evidence type="ECO:0000259" key="1">
    <source>
        <dbReference type="Pfam" id="PF17919"/>
    </source>
</evidence>
<dbReference type="InterPro" id="IPR051320">
    <property type="entry name" value="Viral_Replic_Matur_Polypro"/>
</dbReference>
<dbReference type="SUPFAM" id="SSF56672">
    <property type="entry name" value="DNA/RNA polymerases"/>
    <property type="match status" value="1"/>
</dbReference>
<feature type="domain" description="Reverse transcriptase/retrotransposon-derived protein RNase H-like" evidence="1">
    <location>
        <begin position="15"/>
        <end position="107"/>
    </location>
</feature>
<dbReference type="InterPro" id="IPR041577">
    <property type="entry name" value="RT_RNaseH_2"/>
</dbReference>
<keyword evidence="3" id="KW-1185">Reference proteome</keyword>
<dbReference type="GeneTree" id="ENSGT01120000271981"/>
<dbReference type="AlphaFoldDB" id="A0A8C5S797"/>
<reference evidence="2" key="1">
    <citation type="submission" date="2025-08" db="UniProtKB">
        <authorList>
            <consortium name="Ensembl"/>
        </authorList>
    </citation>
    <scope>IDENTIFICATION</scope>
</reference>
<dbReference type="Pfam" id="PF17919">
    <property type="entry name" value="RT_RNaseH_2"/>
    <property type="match status" value="1"/>
</dbReference>
<dbReference type="Proteomes" id="UP000694406">
    <property type="component" value="Unplaced"/>
</dbReference>
<dbReference type="PANTHER" id="PTHR33064">
    <property type="entry name" value="POL PROTEIN"/>
    <property type="match status" value="1"/>
</dbReference>
<protein>
    <recommendedName>
        <fullName evidence="1">Reverse transcriptase/retrotransposon-derived protein RNase H-like domain-containing protein</fullName>
    </recommendedName>
</protein>
<dbReference type="Gene3D" id="3.10.20.370">
    <property type="match status" value="1"/>
</dbReference>
<evidence type="ECO:0000313" key="3">
    <source>
        <dbReference type="Proteomes" id="UP000694406"/>
    </source>
</evidence>